<dbReference type="InterPro" id="IPR001447">
    <property type="entry name" value="Arylamine_N-AcTrfase"/>
</dbReference>
<dbReference type="AlphaFoldDB" id="A0A561BR73"/>
<proteinExistence type="inferred from homology"/>
<dbReference type="Pfam" id="PF00797">
    <property type="entry name" value="Acetyltransf_2"/>
    <property type="match status" value="1"/>
</dbReference>
<dbReference type="PRINTS" id="PR01543">
    <property type="entry name" value="ANATRNSFRASE"/>
</dbReference>
<dbReference type="Proteomes" id="UP000318380">
    <property type="component" value="Unassembled WGS sequence"/>
</dbReference>
<accession>A0A561BR73</accession>
<organism evidence="3 4">
    <name type="scientific">Kribbella amoyensis</name>
    <dbReference type="NCBI Taxonomy" id="996641"/>
    <lineage>
        <taxon>Bacteria</taxon>
        <taxon>Bacillati</taxon>
        <taxon>Actinomycetota</taxon>
        <taxon>Actinomycetes</taxon>
        <taxon>Propionibacteriales</taxon>
        <taxon>Kribbellaceae</taxon>
        <taxon>Kribbella</taxon>
    </lineage>
</organism>
<evidence type="ECO:0000256" key="2">
    <source>
        <dbReference type="RuleBase" id="RU003452"/>
    </source>
</evidence>
<dbReference type="SUPFAM" id="SSF54001">
    <property type="entry name" value="Cysteine proteinases"/>
    <property type="match status" value="1"/>
</dbReference>
<evidence type="ECO:0000313" key="4">
    <source>
        <dbReference type="Proteomes" id="UP000318380"/>
    </source>
</evidence>
<dbReference type="InterPro" id="IPR038765">
    <property type="entry name" value="Papain-like_cys_pep_sf"/>
</dbReference>
<evidence type="ECO:0000256" key="1">
    <source>
        <dbReference type="ARBA" id="ARBA00006547"/>
    </source>
</evidence>
<gene>
    <name evidence="3" type="ORF">FB561_2512</name>
</gene>
<comment type="caution">
    <text evidence="3">The sequence shown here is derived from an EMBL/GenBank/DDBJ whole genome shotgun (WGS) entry which is preliminary data.</text>
</comment>
<dbReference type="EMBL" id="VIVK01000001">
    <property type="protein sequence ID" value="TWD81397.1"/>
    <property type="molecule type" value="Genomic_DNA"/>
</dbReference>
<comment type="similarity">
    <text evidence="1 2">Belongs to the arylamine N-acetyltransferase family.</text>
</comment>
<reference evidence="3 4" key="1">
    <citation type="submission" date="2019-06" db="EMBL/GenBank/DDBJ databases">
        <title>Sequencing the genomes of 1000 actinobacteria strains.</title>
        <authorList>
            <person name="Klenk H.-P."/>
        </authorList>
    </citation>
    <scope>NUCLEOTIDE SEQUENCE [LARGE SCALE GENOMIC DNA]</scope>
    <source>
        <strain evidence="3 4">DSM 24683</strain>
    </source>
</reference>
<dbReference type="Gene3D" id="2.40.128.150">
    <property type="entry name" value="Cysteine proteinases"/>
    <property type="match status" value="1"/>
</dbReference>
<dbReference type="PANTHER" id="PTHR11786">
    <property type="entry name" value="N-HYDROXYARYLAMINE O-ACETYLTRANSFERASE"/>
    <property type="match status" value="1"/>
</dbReference>
<keyword evidence="3" id="KW-0808">Transferase</keyword>
<protein>
    <submittedName>
        <fullName evidence="3">N-hydroxyarylamine O-acetyltransferase</fullName>
    </submittedName>
</protein>
<dbReference type="PANTHER" id="PTHR11786:SF0">
    <property type="entry name" value="ARYLAMINE N-ACETYLTRANSFERASE 4-RELATED"/>
    <property type="match status" value="1"/>
</dbReference>
<dbReference type="GO" id="GO:0016407">
    <property type="term" value="F:acetyltransferase activity"/>
    <property type="evidence" value="ECO:0007669"/>
    <property type="project" value="InterPro"/>
</dbReference>
<sequence length="269" mass="29868">MARMTSTEWSTELLDLDAYLRRIAHPRVGPSAENLRSLHAAHVRAIPFENADVILGTHPGVGLDAIQAKLVGRQRGGYCYEHALLFAAALERLGFEVERRMARVQPHRSGPRTHMVLLVRVDGQEFQADVGFGAGVLYPMPLKDGVVVDQAGWEHQLTSDGELWTLSKRTADGWVPLHASSAEPQRLIDYEVAHHYVATHPHSPFSTKLVVMRLSDGVSRRLVGDELTTEYADGRTESRQVSRNELGTVLADLDVILTDEELAQLGNQR</sequence>
<name>A0A561BR73_9ACTN</name>
<keyword evidence="4" id="KW-1185">Reference proteome</keyword>
<evidence type="ECO:0000313" key="3">
    <source>
        <dbReference type="EMBL" id="TWD81397.1"/>
    </source>
</evidence>
<dbReference type="Gene3D" id="3.30.2140.10">
    <property type="entry name" value="Arylamine N-acetyltransferase"/>
    <property type="match status" value="1"/>
</dbReference>